<reference evidence="2" key="1">
    <citation type="submission" date="2023-03" db="EMBL/GenBank/DDBJ databases">
        <title>MT1 and MT2 Draft Genomes of Novel Species.</title>
        <authorList>
            <person name="Venkateswaran K."/>
        </authorList>
    </citation>
    <scope>NUCLEOTIDE SEQUENCE</scope>
    <source>
        <strain evidence="2">F6_8S_P_1A</strain>
    </source>
</reference>
<dbReference type="RefSeq" id="WP_301218434.1">
    <property type="nucleotide sequence ID" value="NZ_JAROCB010000002.1"/>
</dbReference>
<feature type="signal peptide" evidence="1">
    <location>
        <begin position="1"/>
        <end position="28"/>
    </location>
</feature>
<gene>
    <name evidence="2" type="ORF">P5G59_09840</name>
</gene>
<organism evidence="2 3">
    <name type="scientific">Leifsonia virtsii</name>
    <dbReference type="NCBI Taxonomy" id="3035915"/>
    <lineage>
        <taxon>Bacteria</taxon>
        <taxon>Bacillati</taxon>
        <taxon>Actinomycetota</taxon>
        <taxon>Actinomycetes</taxon>
        <taxon>Micrococcales</taxon>
        <taxon>Microbacteriaceae</taxon>
        <taxon>Leifsonia</taxon>
    </lineage>
</organism>
<feature type="chain" id="PRO_5045490173" description="Lipoprotein" evidence="1">
    <location>
        <begin position="29"/>
        <end position="140"/>
    </location>
</feature>
<dbReference type="EMBL" id="JAROCB010000002">
    <property type="protein sequence ID" value="MDN4597443.1"/>
    <property type="molecule type" value="Genomic_DNA"/>
</dbReference>
<proteinExistence type="predicted"/>
<name>A0ABT8IX89_9MICO</name>
<keyword evidence="1" id="KW-0732">Signal</keyword>
<dbReference type="PROSITE" id="PS51257">
    <property type="entry name" value="PROKAR_LIPOPROTEIN"/>
    <property type="match status" value="1"/>
</dbReference>
<accession>A0ABT8IX89</accession>
<evidence type="ECO:0000313" key="3">
    <source>
        <dbReference type="Proteomes" id="UP001174210"/>
    </source>
</evidence>
<keyword evidence="3" id="KW-1185">Reference proteome</keyword>
<protein>
    <recommendedName>
        <fullName evidence="4">Lipoprotein</fullName>
    </recommendedName>
</protein>
<evidence type="ECO:0008006" key="4">
    <source>
        <dbReference type="Google" id="ProtNLM"/>
    </source>
</evidence>
<evidence type="ECO:0000256" key="1">
    <source>
        <dbReference type="SAM" id="SignalP"/>
    </source>
</evidence>
<evidence type="ECO:0000313" key="2">
    <source>
        <dbReference type="EMBL" id="MDN4597443.1"/>
    </source>
</evidence>
<dbReference type="Proteomes" id="UP001174210">
    <property type="component" value="Unassembled WGS sequence"/>
</dbReference>
<comment type="caution">
    <text evidence="2">The sequence shown here is derived from an EMBL/GenBank/DDBJ whole genome shotgun (WGS) entry which is preliminary data.</text>
</comment>
<sequence>MPRIRTAGVIATISLLALTLSGCSVVSAFEPHVEAEIFDTAKDMKAAGTSAFGSPGFVPDDATIIRVDYDRQNGSAIMTYTSPTLLKPGVCKDKVPVPKPAIQDSWWPVDGLPAEAFGCPGGWSAFAIGAQVWAAKAATK</sequence>